<evidence type="ECO:0000256" key="13">
    <source>
        <dbReference type="ARBA" id="ARBA00023242"/>
    </source>
</evidence>
<dbReference type="SUPFAM" id="SSF88723">
    <property type="entry name" value="PIN domain-like"/>
    <property type="match status" value="1"/>
</dbReference>
<evidence type="ECO:0000256" key="6">
    <source>
        <dbReference type="ARBA" id="ARBA00022763"/>
    </source>
</evidence>
<dbReference type="SMART" id="SM00485">
    <property type="entry name" value="XPGN"/>
    <property type="match status" value="1"/>
</dbReference>
<feature type="domain" description="XPG-I" evidence="15">
    <location>
        <begin position="138"/>
        <end position="208"/>
    </location>
</feature>
<feature type="compositionally biased region" description="Polar residues" evidence="14">
    <location>
        <begin position="390"/>
        <end position="407"/>
    </location>
</feature>
<feature type="compositionally biased region" description="Polar residues" evidence="14">
    <location>
        <begin position="538"/>
        <end position="569"/>
    </location>
</feature>
<dbReference type="FunFam" id="1.10.150.20:FF:000011">
    <property type="entry name" value="exonuclease 1"/>
    <property type="match status" value="1"/>
</dbReference>
<feature type="domain" description="XPG N-terminal" evidence="16">
    <location>
        <begin position="1"/>
        <end position="99"/>
    </location>
</feature>
<evidence type="ECO:0000256" key="3">
    <source>
        <dbReference type="ARBA" id="ARBA00010563"/>
    </source>
</evidence>
<dbReference type="InterPro" id="IPR036279">
    <property type="entry name" value="5-3_exonuclease_C_sf"/>
</dbReference>
<evidence type="ECO:0000256" key="12">
    <source>
        <dbReference type="ARBA" id="ARBA00023204"/>
    </source>
</evidence>
<dbReference type="GO" id="GO:0003677">
    <property type="term" value="F:DNA binding"/>
    <property type="evidence" value="ECO:0007669"/>
    <property type="project" value="UniProtKB-KW"/>
</dbReference>
<evidence type="ECO:0000256" key="1">
    <source>
        <dbReference type="ARBA" id="ARBA00001946"/>
    </source>
</evidence>
<keyword evidence="4" id="KW-0540">Nuclease</keyword>
<feature type="compositionally biased region" description="Basic and acidic residues" evidence="14">
    <location>
        <begin position="433"/>
        <end position="442"/>
    </location>
</feature>
<evidence type="ECO:0000256" key="11">
    <source>
        <dbReference type="ARBA" id="ARBA00023125"/>
    </source>
</evidence>
<feature type="region of interest" description="Disordered" evidence="14">
    <location>
        <begin position="337"/>
        <end position="358"/>
    </location>
</feature>
<keyword evidence="9" id="KW-0460">Magnesium</keyword>
<feature type="compositionally biased region" description="Low complexity" evidence="14">
    <location>
        <begin position="669"/>
        <end position="679"/>
    </location>
</feature>
<feature type="compositionally biased region" description="Low complexity" evidence="14">
    <location>
        <begin position="408"/>
        <end position="422"/>
    </location>
</feature>
<evidence type="ECO:0000256" key="5">
    <source>
        <dbReference type="ARBA" id="ARBA00022723"/>
    </source>
</evidence>
<dbReference type="FunFam" id="3.40.50.1010:FF:000002">
    <property type="entry name" value="Exonuclease 1, putative"/>
    <property type="match status" value="1"/>
</dbReference>
<dbReference type="Gene3D" id="1.10.150.20">
    <property type="entry name" value="5' to 3' exonuclease, C-terminal subdomain"/>
    <property type="match status" value="1"/>
</dbReference>
<keyword evidence="7" id="KW-0378">Hydrolase</keyword>
<protein>
    <submittedName>
        <fullName evidence="17">Uncharacterized protein</fullName>
    </submittedName>
</protein>
<dbReference type="SMART" id="SM00484">
    <property type="entry name" value="XPGI"/>
    <property type="match status" value="1"/>
</dbReference>
<feature type="region of interest" description="Disordered" evidence="14">
    <location>
        <begin position="477"/>
        <end position="497"/>
    </location>
</feature>
<evidence type="ECO:0000259" key="16">
    <source>
        <dbReference type="SMART" id="SM00485"/>
    </source>
</evidence>
<dbReference type="PANTHER" id="PTHR11081">
    <property type="entry name" value="FLAP ENDONUCLEASE FAMILY MEMBER"/>
    <property type="match status" value="1"/>
</dbReference>
<name>A0A6A6BPZ1_9PEZI</name>
<dbReference type="Gene3D" id="3.40.50.1010">
    <property type="entry name" value="5'-nuclease"/>
    <property type="match status" value="1"/>
</dbReference>
<evidence type="ECO:0000256" key="2">
    <source>
        <dbReference type="ARBA" id="ARBA00004123"/>
    </source>
</evidence>
<dbReference type="GeneID" id="54295484"/>
<dbReference type="InterPro" id="IPR037315">
    <property type="entry name" value="EXO1_H3TH"/>
</dbReference>
<dbReference type="InterPro" id="IPR044752">
    <property type="entry name" value="PIN-like_EXO1"/>
</dbReference>
<dbReference type="InterPro" id="IPR006085">
    <property type="entry name" value="XPG_DNA_repair_N"/>
</dbReference>
<comment type="similarity">
    <text evidence="3">Belongs to the XPG/RAD2 endonuclease family. EXO1 subfamily.</text>
</comment>
<gene>
    <name evidence="17" type="ORF">K452DRAFT_245646</name>
</gene>
<dbReference type="GO" id="GO:0046872">
    <property type="term" value="F:metal ion binding"/>
    <property type="evidence" value="ECO:0007669"/>
    <property type="project" value="UniProtKB-KW"/>
</dbReference>
<keyword evidence="18" id="KW-1185">Reference proteome</keyword>
<keyword evidence="6" id="KW-0227">DNA damage</keyword>
<dbReference type="Pfam" id="PF00867">
    <property type="entry name" value="XPG_I"/>
    <property type="match status" value="1"/>
</dbReference>
<dbReference type="SUPFAM" id="SSF47807">
    <property type="entry name" value="5' to 3' exonuclease, C-terminal subdomain"/>
    <property type="match status" value="1"/>
</dbReference>
<evidence type="ECO:0000313" key="17">
    <source>
        <dbReference type="EMBL" id="KAF2144641.1"/>
    </source>
</evidence>
<evidence type="ECO:0000256" key="8">
    <source>
        <dbReference type="ARBA" id="ARBA00022839"/>
    </source>
</evidence>
<evidence type="ECO:0000256" key="7">
    <source>
        <dbReference type="ARBA" id="ARBA00022801"/>
    </source>
</evidence>
<evidence type="ECO:0000256" key="10">
    <source>
        <dbReference type="ARBA" id="ARBA00022881"/>
    </source>
</evidence>
<comment type="cofactor">
    <cofactor evidence="1">
        <name>Mg(2+)</name>
        <dbReference type="ChEBI" id="CHEBI:18420"/>
    </cofactor>
</comment>
<keyword evidence="11" id="KW-0238">DNA-binding</keyword>
<evidence type="ECO:0000313" key="18">
    <source>
        <dbReference type="Proteomes" id="UP000799438"/>
    </source>
</evidence>
<dbReference type="InterPro" id="IPR006086">
    <property type="entry name" value="XPG-I_dom"/>
</dbReference>
<sequence>MGISGLLPLLKSIQKPCNLRSFAGQAIGVDAYGWLHRGTVSCAIDLALGNPTTKHIDFCMHRVRMLLHFGIKPYLVFDGDHLPGKEGTNQERAARRKENMKEGKELMKLGKTSQAYTCLKKAVDVTPEMARSLIEELKQLKVDYVVAPYEADSQMVYLERKGIIQGIVSEDSDLLVFGAKCLITKLDQYGECIVINRDDFTKCREISLTGWSDAQFRQMAILSGCDYLANISKMGLKTAYLLLRKHKTFDRVLRAIQFDGQYSVPPGYADSFYQAEMTFLYQWVYCPLTERLVHFTEPEPDLDISTLLYIGHHFEPKIAAGVARGDLHPNTKLPIEFQQQQQQPLVPPRKSIGLSRKSVIETPDLKKSKTIESFFKSRRQPLAELDPNLFTPSPSQRQALQQNRGSWSASPAPARPALPRSSTLSASITPHRTVSEPHDRRQSAPHPSKRQRLCSDSLALADASGSARVESGTSRFFASSTMTEPSPSTRSKKASKTDFDLWSDDSLEEAMAEMPDPSVTEDVTKKSKNSIFGETESCADSQSTDGSQSIFSQRSGKVTPATSCSQASSFGDPLPDEIKELRAKFMYQPTSLEPSRPALKRTGSGKAKSSLSRTVSAPLLAAAKPGYFSLGRYAAERSINSSTHPTQTTSRKTAGLPPSFGRKNEELHSSSASSSFTSQTPPPPSATESVTEVANSQSDIKDSAWEAMEAEVVVAAIAESPVKQAGVTGAGKGSEDLLLVPDSASEGEEENDDGLDAVRRKLDLGRFRLGAV</sequence>
<comment type="subcellular location">
    <subcellularLocation>
        <location evidence="2">Nucleus</location>
    </subcellularLocation>
</comment>
<dbReference type="InterPro" id="IPR008918">
    <property type="entry name" value="HhH2"/>
</dbReference>
<dbReference type="PANTHER" id="PTHR11081:SF65">
    <property type="entry name" value="DNA DAMAGE-INDUCIBLE PROTEIN DIN7-RELATED"/>
    <property type="match status" value="1"/>
</dbReference>
<dbReference type="EMBL" id="ML995479">
    <property type="protein sequence ID" value="KAF2144641.1"/>
    <property type="molecule type" value="Genomic_DNA"/>
</dbReference>
<dbReference type="CDD" id="cd09857">
    <property type="entry name" value="PIN_EXO1"/>
    <property type="match status" value="1"/>
</dbReference>
<reference evidence="17" key="1">
    <citation type="journal article" date="2020" name="Stud. Mycol.">
        <title>101 Dothideomycetes genomes: a test case for predicting lifestyles and emergence of pathogens.</title>
        <authorList>
            <person name="Haridas S."/>
            <person name="Albert R."/>
            <person name="Binder M."/>
            <person name="Bloem J."/>
            <person name="Labutti K."/>
            <person name="Salamov A."/>
            <person name="Andreopoulos B."/>
            <person name="Baker S."/>
            <person name="Barry K."/>
            <person name="Bills G."/>
            <person name="Bluhm B."/>
            <person name="Cannon C."/>
            <person name="Castanera R."/>
            <person name="Culley D."/>
            <person name="Daum C."/>
            <person name="Ezra D."/>
            <person name="Gonzalez J."/>
            <person name="Henrissat B."/>
            <person name="Kuo A."/>
            <person name="Liang C."/>
            <person name="Lipzen A."/>
            <person name="Lutzoni F."/>
            <person name="Magnuson J."/>
            <person name="Mondo S."/>
            <person name="Nolan M."/>
            <person name="Ohm R."/>
            <person name="Pangilinan J."/>
            <person name="Park H.-J."/>
            <person name="Ramirez L."/>
            <person name="Alfaro M."/>
            <person name="Sun H."/>
            <person name="Tritt A."/>
            <person name="Yoshinaga Y."/>
            <person name="Zwiers L.-H."/>
            <person name="Turgeon B."/>
            <person name="Goodwin S."/>
            <person name="Spatafora J."/>
            <person name="Crous P."/>
            <person name="Grigoriev I."/>
        </authorList>
    </citation>
    <scope>NUCLEOTIDE SEQUENCE</scope>
    <source>
        <strain evidence="17">CBS 121167</strain>
    </source>
</reference>
<dbReference type="PRINTS" id="PR00853">
    <property type="entry name" value="XPGRADSUPER"/>
</dbReference>
<feature type="compositionally biased region" description="Polar residues" evidence="14">
    <location>
        <begin position="477"/>
        <end position="489"/>
    </location>
</feature>
<keyword evidence="12" id="KW-0234">DNA repair</keyword>
<dbReference type="RefSeq" id="XP_033400353.1">
    <property type="nucleotide sequence ID" value="XM_033537988.1"/>
</dbReference>
<feature type="region of interest" description="Disordered" evidence="14">
    <location>
        <begin position="638"/>
        <end position="701"/>
    </location>
</feature>
<dbReference type="AlphaFoldDB" id="A0A6A6BPZ1"/>
<evidence type="ECO:0000256" key="9">
    <source>
        <dbReference type="ARBA" id="ARBA00022842"/>
    </source>
</evidence>
<dbReference type="OrthoDB" id="26491at2759"/>
<dbReference type="GO" id="GO:0035312">
    <property type="term" value="F:5'-3' DNA exonuclease activity"/>
    <property type="evidence" value="ECO:0007669"/>
    <property type="project" value="InterPro"/>
</dbReference>
<evidence type="ECO:0000256" key="14">
    <source>
        <dbReference type="SAM" id="MobiDB-lite"/>
    </source>
</evidence>
<evidence type="ECO:0000259" key="15">
    <source>
        <dbReference type="SMART" id="SM00484"/>
    </source>
</evidence>
<dbReference type="SMART" id="SM00279">
    <property type="entry name" value="HhH2"/>
    <property type="match status" value="1"/>
</dbReference>
<feature type="region of interest" description="Disordered" evidence="14">
    <location>
        <begin position="534"/>
        <end position="573"/>
    </location>
</feature>
<feature type="compositionally biased region" description="Polar residues" evidence="14">
    <location>
        <begin position="423"/>
        <end position="432"/>
    </location>
</feature>
<feature type="region of interest" description="Disordered" evidence="14">
    <location>
        <begin position="587"/>
        <end position="612"/>
    </location>
</feature>
<keyword evidence="8" id="KW-0269">Exonuclease</keyword>
<dbReference type="CDD" id="cd09908">
    <property type="entry name" value="H3TH_EXO1"/>
    <property type="match status" value="1"/>
</dbReference>
<dbReference type="GO" id="GO:0006281">
    <property type="term" value="P:DNA repair"/>
    <property type="evidence" value="ECO:0007669"/>
    <property type="project" value="UniProtKB-KW"/>
</dbReference>
<keyword evidence="13" id="KW-0539">Nucleus</keyword>
<dbReference type="Pfam" id="PF00752">
    <property type="entry name" value="XPG_N"/>
    <property type="match status" value="1"/>
</dbReference>
<proteinExistence type="inferred from homology"/>
<feature type="compositionally biased region" description="Polar residues" evidence="14">
    <location>
        <begin position="638"/>
        <end position="652"/>
    </location>
</feature>
<feature type="region of interest" description="Disordered" evidence="14">
    <location>
        <begin position="383"/>
        <end position="453"/>
    </location>
</feature>
<dbReference type="InterPro" id="IPR006084">
    <property type="entry name" value="XPG/Rad2"/>
</dbReference>
<dbReference type="InterPro" id="IPR029060">
    <property type="entry name" value="PIN-like_dom_sf"/>
</dbReference>
<accession>A0A6A6BPZ1</accession>
<evidence type="ECO:0000256" key="4">
    <source>
        <dbReference type="ARBA" id="ARBA00022722"/>
    </source>
</evidence>
<dbReference type="GO" id="GO:0017108">
    <property type="term" value="F:5'-flap endonuclease activity"/>
    <property type="evidence" value="ECO:0007669"/>
    <property type="project" value="TreeGrafter"/>
</dbReference>
<organism evidence="17 18">
    <name type="scientific">Aplosporella prunicola CBS 121167</name>
    <dbReference type="NCBI Taxonomy" id="1176127"/>
    <lineage>
        <taxon>Eukaryota</taxon>
        <taxon>Fungi</taxon>
        <taxon>Dikarya</taxon>
        <taxon>Ascomycota</taxon>
        <taxon>Pezizomycotina</taxon>
        <taxon>Dothideomycetes</taxon>
        <taxon>Dothideomycetes incertae sedis</taxon>
        <taxon>Botryosphaeriales</taxon>
        <taxon>Aplosporellaceae</taxon>
        <taxon>Aplosporella</taxon>
    </lineage>
</organism>
<dbReference type="Proteomes" id="UP000799438">
    <property type="component" value="Unassembled WGS sequence"/>
</dbReference>
<keyword evidence="10" id="KW-0267">Excision nuclease</keyword>
<dbReference type="GO" id="GO:0005634">
    <property type="term" value="C:nucleus"/>
    <property type="evidence" value="ECO:0007669"/>
    <property type="project" value="UniProtKB-SubCell"/>
</dbReference>
<keyword evidence="5" id="KW-0479">Metal-binding</keyword>